<dbReference type="CDD" id="cd21175">
    <property type="entry name" value="LPMO_AA9"/>
    <property type="match status" value="1"/>
</dbReference>
<feature type="chain" id="PRO_5002317269" description="lytic cellulose monooxygenase (C4-dehydrogenating)" evidence="13">
    <location>
        <begin position="19"/>
        <end position="246"/>
    </location>
</feature>
<dbReference type="PANTHER" id="PTHR33353">
    <property type="entry name" value="PUTATIVE (AFU_ORTHOLOGUE AFUA_1G12560)-RELATED"/>
    <property type="match status" value="1"/>
</dbReference>
<dbReference type="Pfam" id="PF03443">
    <property type="entry name" value="AA9"/>
    <property type="match status" value="1"/>
</dbReference>
<evidence type="ECO:0000256" key="12">
    <source>
        <dbReference type="ARBA" id="ARBA00047174"/>
    </source>
</evidence>
<protein>
    <recommendedName>
        <fullName evidence="12">lytic cellulose monooxygenase (C4-dehydrogenating)</fullName>
        <ecNumber evidence="12">1.14.99.56</ecNumber>
    </recommendedName>
</protein>
<name>A0A0D7BSI2_9AGAR</name>
<evidence type="ECO:0000256" key="13">
    <source>
        <dbReference type="SAM" id="SignalP"/>
    </source>
</evidence>
<evidence type="ECO:0000256" key="6">
    <source>
        <dbReference type="ARBA" id="ARBA00023033"/>
    </source>
</evidence>
<keyword evidence="2" id="KW-0479">Metal-binding</keyword>
<evidence type="ECO:0000256" key="9">
    <source>
        <dbReference type="ARBA" id="ARBA00023326"/>
    </source>
</evidence>
<evidence type="ECO:0000256" key="3">
    <source>
        <dbReference type="ARBA" id="ARBA00023001"/>
    </source>
</evidence>
<sequence>MLSPKFSVLLAVVPLVAGHGYVQQLTVDGTSYSGWIPEVDPYLSPEPERIVRKIPGNGPVTDLSLIDVQCNGYTDGSFSTAPAPIFAPIAAGGDVAFNWTTWPDTHKGPIITYMAKAPSDITAWEPGTDAVWFKIDEAGLEDGVWAAPDGLAATNSVYTVTIPEALAPGQYIIRHEIIALHSAYEYPGAQVYPSCAQVEVTGSGTGTPTDLVAFPGAYDGDTPGIVFDVYNSNSTYTIPGPAVWSG</sequence>
<dbReference type="GO" id="GO:0030245">
    <property type="term" value="P:cellulose catabolic process"/>
    <property type="evidence" value="ECO:0007669"/>
    <property type="project" value="UniProtKB-KW"/>
</dbReference>
<dbReference type="AlphaFoldDB" id="A0A0D7BSI2"/>
<keyword evidence="9" id="KW-0624">Polysaccharide degradation</keyword>
<keyword evidence="8" id="KW-0119">Carbohydrate metabolism</keyword>
<comment type="similarity">
    <text evidence="10">Belongs to the polysaccharide monooxygenase AA9 family.</text>
</comment>
<evidence type="ECO:0000256" key="4">
    <source>
        <dbReference type="ARBA" id="ARBA00023002"/>
    </source>
</evidence>
<comment type="catalytic activity">
    <reaction evidence="11">
        <text>[(1-&gt;4)-beta-D-glucosyl]n+m + reduced acceptor + O2 = 4-dehydro-beta-D-glucosyl-[(1-&gt;4)-beta-D-glucosyl]n-1 + [(1-&gt;4)-beta-D-glucosyl]m + acceptor + H2O.</text>
        <dbReference type="EC" id="1.14.99.56"/>
    </reaction>
</comment>
<dbReference type="EMBL" id="KN880442">
    <property type="protein sequence ID" value="KIY72566.1"/>
    <property type="molecule type" value="Genomic_DNA"/>
</dbReference>
<dbReference type="EC" id="1.14.99.56" evidence="12"/>
<evidence type="ECO:0000256" key="10">
    <source>
        <dbReference type="ARBA" id="ARBA00044502"/>
    </source>
</evidence>
<organism evidence="15 16">
    <name type="scientific">Cylindrobasidium torrendii FP15055 ss-10</name>
    <dbReference type="NCBI Taxonomy" id="1314674"/>
    <lineage>
        <taxon>Eukaryota</taxon>
        <taxon>Fungi</taxon>
        <taxon>Dikarya</taxon>
        <taxon>Basidiomycota</taxon>
        <taxon>Agaricomycotina</taxon>
        <taxon>Agaricomycetes</taxon>
        <taxon>Agaricomycetidae</taxon>
        <taxon>Agaricales</taxon>
        <taxon>Marasmiineae</taxon>
        <taxon>Physalacriaceae</taxon>
        <taxon>Cylindrobasidium</taxon>
    </lineage>
</organism>
<dbReference type="GO" id="GO:0004497">
    <property type="term" value="F:monooxygenase activity"/>
    <property type="evidence" value="ECO:0007669"/>
    <property type="project" value="UniProtKB-KW"/>
</dbReference>
<feature type="domain" description="Auxiliary Activity family 9 catalytic" evidence="14">
    <location>
        <begin position="19"/>
        <end position="235"/>
    </location>
</feature>
<dbReference type="STRING" id="1314674.A0A0D7BSI2"/>
<dbReference type="InterPro" id="IPR005103">
    <property type="entry name" value="AA9_LPMO"/>
</dbReference>
<accession>A0A0D7BSI2</accession>
<keyword evidence="3" id="KW-0136">Cellulose degradation</keyword>
<reference evidence="15 16" key="1">
    <citation type="journal article" date="2015" name="Fungal Genet. Biol.">
        <title>Evolution of novel wood decay mechanisms in Agaricales revealed by the genome sequences of Fistulina hepatica and Cylindrobasidium torrendii.</title>
        <authorList>
            <person name="Floudas D."/>
            <person name="Held B.W."/>
            <person name="Riley R."/>
            <person name="Nagy L.G."/>
            <person name="Koehler G."/>
            <person name="Ransdell A.S."/>
            <person name="Younus H."/>
            <person name="Chow J."/>
            <person name="Chiniquy J."/>
            <person name="Lipzen A."/>
            <person name="Tritt A."/>
            <person name="Sun H."/>
            <person name="Haridas S."/>
            <person name="LaButti K."/>
            <person name="Ohm R.A."/>
            <person name="Kues U."/>
            <person name="Blanchette R.A."/>
            <person name="Grigoriev I.V."/>
            <person name="Minto R.E."/>
            <person name="Hibbett D.S."/>
        </authorList>
    </citation>
    <scope>NUCLEOTIDE SEQUENCE [LARGE SCALE GENOMIC DNA]</scope>
    <source>
        <strain evidence="15 16">FP15055 ss-10</strain>
    </source>
</reference>
<evidence type="ECO:0000256" key="1">
    <source>
        <dbReference type="ARBA" id="ARBA00001973"/>
    </source>
</evidence>
<proteinExistence type="inferred from homology"/>
<evidence type="ECO:0000256" key="5">
    <source>
        <dbReference type="ARBA" id="ARBA00023008"/>
    </source>
</evidence>
<evidence type="ECO:0000256" key="8">
    <source>
        <dbReference type="ARBA" id="ARBA00023277"/>
    </source>
</evidence>
<dbReference type="InterPro" id="IPR049892">
    <property type="entry name" value="AA9"/>
</dbReference>
<dbReference type="PANTHER" id="PTHR33353:SF6">
    <property type="entry name" value="ENDOGLUCANASE IV"/>
    <property type="match status" value="1"/>
</dbReference>
<keyword evidence="13" id="KW-0732">Signal</keyword>
<evidence type="ECO:0000313" key="15">
    <source>
        <dbReference type="EMBL" id="KIY72566.1"/>
    </source>
</evidence>
<comment type="cofactor">
    <cofactor evidence="1">
        <name>Cu(2+)</name>
        <dbReference type="ChEBI" id="CHEBI:29036"/>
    </cofactor>
</comment>
<keyword evidence="4" id="KW-0560">Oxidoreductase</keyword>
<dbReference type="OrthoDB" id="4849160at2759"/>
<keyword evidence="6 15" id="KW-0503">Monooxygenase</keyword>
<gene>
    <name evidence="15" type="ORF">CYLTODRAFT_388365</name>
</gene>
<feature type="signal peptide" evidence="13">
    <location>
        <begin position="1"/>
        <end position="18"/>
    </location>
</feature>
<keyword evidence="7" id="KW-1015">Disulfide bond</keyword>
<dbReference type="GO" id="GO:0046872">
    <property type="term" value="F:metal ion binding"/>
    <property type="evidence" value="ECO:0007669"/>
    <property type="project" value="UniProtKB-KW"/>
</dbReference>
<dbReference type="Gene3D" id="2.70.50.70">
    <property type="match status" value="1"/>
</dbReference>
<evidence type="ECO:0000256" key="2">
    <source>
        <dbReference type="ARBA" id="ARBA00022723"/>
    </source>
</evidence>
<evidence type="ECO:0000256" key="7">
    <source>
        <dbReference type="ARBA" id="ARBA00023157"/>
    </source>
</evidence>
<evidence type="ECO:0000256" key="11">
    <source>
        <dbReference type="ARBA" id="ARBA00045077"/>
    </source>
</evidence>
<dbReference type="Proteomes" id="UP000054007">
    <property type="component" value="Unassembled WGS sequence"/>
</dbReference>
<keyword evidence="16" id="KW-1185">Reference proteome</keyword>
<keyword evidence="5" id="KW-0186">Copper</keyword>
<evidence type="ECO:0000313" key="16">
    <source>
        <dbReference type="Proteomes" id="UP000054007"/>
    </source>
</evidence>
<evidence type="ECO:0000259" key="14">
    <source>
        <dbReference type="Pfam" id="PF03443"/>
    </source>
</evidence>